<dbReference type="RefSeq" id="WP_306733940.1">
    <property type="nucleotide sequence ID" value="NZ_JANHAX010000001.1"/>
</dbReference>
<protein>
    <submittedName>
        <fullName evidence="2">TfoX/Sxy family protein</fullName>
    </submittedName>
</protein>
<organism evidence="2 3">
    <name type="scientific">Marimonas arenosa</name>
    <dbReference type="NCBI Taxonomy" id="1795305"/>
    <lineage>
        <taxon>Bacteria</taxon>
        <taxon>Pseudomonadati</taxon>
        <taxon>Pseudomonadota</taxon>
        <taxon>Alphaproteobacteria</taxon>
        <taxon>Rhodobacterales</taxon>
        <taxon>Paracoccaceae</taxon>
        <taxon>Marimonas</taxon>
    </lineage>
</organism>
<name>A0AAE3WBJ8_9RHOB</name>
<dbReference type="Gene3D" id="3.30.1460.30">
    <property type="entry name" value="YgaC/TfoX-N like chaperone"/>
    <property type="match status" value="1"/>
</dbReference>
<proteinExistence type="predicted"/>
<feature type="domain" description="TfoX N-terminal" evidence="1">
    <location>
        <begin position="17"/>
        <end position="103"/>
    </location>
</feature>
<dbReference type="AlphaFoldDB" id="A0AAE3WBJ8"/>
<evidence type="ECO:0000313" key="3">
    <source>
        <dbReference type="Proteomes" id="UP001226762"/>
    </source>
</evidence>
<evidence type="ECO:0000313" key="2">
    <source>
        <dbReference type="EMBL" id="MDQ2088675.1"/>
    </source>
</evidence>
<reference evidence="2" key="2">
    <citation type="submission" date="2023-02" db="EMBL/GenBank/DDBJ databases">
        <title>'Rhodoalgimonas zhirmunskyi' gen. nov., isolated from a red alga.</title>
        <authorList>
            <person name="Nedashkovskaya O.I."/>
            <person name="Otstavnykh N.Y."/>
            <person name="Bystritskaya E.P."/>
            <person name="Balabanova L.A."/>
            <person name="Isaeva M.P."/>
        </authorList>
    </citation>
    <scope>NUCLEOTIDE SEQUENCE</scope>
    <source>
        <strain evidence="2">KCTC 52189</strain>
    </source>
</reference>
<keyword evidence="3" id="KW-1185">Reference proteome</keyword>
<dbReference type="EMBL" id="JANHAX010000001">
    <property type="protein sequence ID" value="MDQ2088675.1"/>
    <property type="molecule type" value="Genomic_DNA"/>
</dbReference>
<evidence type="ECO:0000259" key="1">
    <source>
        <dbReference type="Pfam" id="PF04993"/>
    </source>
</evidence>
<reference evidence="2" key="1">
    <citation type="submission" date="2022-07" db="EMBL/GenBank/DDBJ databases">
        <authorList>
            <person name="Otstavnykh N."/>
            <person name="Isaeva M."/>
            <person name="Bystritskaya E."/>
        </authorList>
    </citation>
    <scope>NUCLEOTIDE SEQUENCE</scope>
    <source>
        <strain evidence="2">KCTC 52189</strain>
    </source>
</reference>
<sequence length="109" mass="11717">MAYDEALAQLLRADLCHFDGVREKKMFGGLCFLRHGHMICGVHAGGAMFRVGKAREAAARAISGAGPMQFTGRPMGGLIEVTDDAMADDVRRGRWLAMAIENAASLPPK</sequence>
<accession>A0AAE3WBJ8</accession>
<dbReference type="Pfam" id="PF04993">
    <property type="entry name" value="TfoX_N"/>
    <property type="match status" value="1"/>
</dbReference>
<comment type="caution">
    <text evidence="2">The sequence shown here is derived from an EMBL/GenBank/DDBJ whole genome shotgun (WGS) entry which is preliminary data.</text>
</comment>
<gene>
    <name evidence="2" type="ORF">NO357_02005</name>
</gene>
<dbReference type="Proteomes" id="UP001226762">
    <property type="component" value="Unassembled WGS sequence"/>
</dbReference>
<dbReference type="SUPFAM" id="SSF159894">
    <property type="entry name" value="YgaC/TfoX-N like"/>
    <property type="match status" value="1"/>
</dbReference>
<dbReference type="InterPro" id="IPR007076">
    <property type="entry name" value="TfoX_N"/>
</dbReference>